<evidence type="ECO:0000256" key="7">
    <source>
        <dbReference type="SAM" id="Phobius"/>
    </source>
</evidence>
<name>A0A6N9IQB0_9LACO</name>
<comment type="subcellular location">
    <subcellularLocation>
        <location evidence="1">Cell membrane</location>
        <topology evidence="1">Multi-pass membrane protein</topology>
    </subcellularLocation>
</comment>
<protein>
    <submittedName>
        <fullName evidence="9">Acyltransferase family protein</fullName>
    </submittedName>
</protein>
<gene>
    <name evidence="9" type="ORF">FYL25_03870</name>
</gene>
<evidence type="ECO:0000256" key="1">
    <source>
        <dbReference type="ARBA" id="ARBA00004651"/>
    </source>
</evidence>
<keyword evidence="3" id="KW-1003">Cell membrane</keyword>
<organism evidence="9 10">
    <name type="scientific">Ligilactobacillus salivarius</name>
    <dbReference type="NCBI Taxonomy" id="1624"/>
    <lineage>
        <taxon>Bacteria</taxon>
        <taxon>Bacillati</taxon>
        <taxon>Bacillota</taxon>
        <taxon>Bacilli</taxon>
        <taxon>Lactobacillales</taxon>
        <taxon>Lactobacillaceae</taxon>
        <taxon>Ligilactobacillus</taxon>
    </lineage>
</organism>
<evidence type="ECO:0000256" key="6">
    <source>
        <dbReference type="ARBA" id="ARBA00023136"/>
    </source>
</evidence>
<comment type="caution">
    <text evidence="9">The sequence shown here is derived from an EMBL/GenBank/DDBJ whole genome shotgun (WGS) entry which is preliminary data.</text>
</comment>
<feature type="transmembrane region" description="Helical" evidence="7">
    <location>
        <begin position="285"/>
        <end position="306"/>
    </location>
</feature>
<evidence type="ECO:0000256" key="3">
    <source>
        <dbReference type="ARBA" id="ARBA00022475"/>
    </source>
</evidence>
<keyword evidence="6 7" id="KW-0472">Membrane</keyword>
<feature type="transmembrane region" description="Helical" evidence="7">
    <location>
        <begin position="312"/>
        <end position="333"/>
    </location>
</feature>
<feature type="transmembrane region" description="Helical" evidence="7">
    <location>
        <begin position="43"/>
        <end position="61"/>
    </location>
</feature>
<keyword evidence="9" id="KW-0808">Transferase</keyword>
<evidence type="ECO:0000256" key="4">
    <source>
        <dbReference type="ARBA" id="ARBA00022692"/>
    </source>
</evidence>
<accession>A0A6N9IQB0</accession>
<dbReference type="PANTHER" id="PTHR40074">
    <property type="entry name" value="O-ACETYLTRANSFERASE WECH"/>
    <property type="match status" value="1"/>
</dbReference>
<keyword evidence="9" id="KW-0012">Acyltransferase</keyword>
<proteinExistence type="inferred from homology"/>
<evidence type="ECO:0000259" key="8">
    <source>
        <dbReference type="Pfam" id="PF01757"/>
    </source>
</evidence>
<reference evidence="9 10" key="1">
    <citation type="journal article" date="2020" name="Food Funct.">
        <title>Screening of Lactobacillus salivarius strains from the feces of Chinese populations and the evaluation of their effects against intestinal inflammation in mice.</title>
        <authorList>
            <person name="Zhai Q."/>
            <person name="Shen X."/>
            <person name="Cen S."/>
            <person name="Zhang C."/>
            <person name="Tian F."/>
            <person name="Zhao J."/>
            <person name="Zhang H."/>
            <person name="Xue Y."/>
            <person name="Chen W."/>
        </authorList>
    </citation>
    <scope>NUCLEOTIDE SEQUENCE [LARGE SCALE GENOMIC DNA]</scope>
    <source>
        <strain evidence="9 10">FYNDL5_1.scaf</strain>
    </source>
</reference>
<feature type="transmembrane region" description="Helical" evidence="7">
    <location>
        <begin position="5"/>
        <end position="23"/>
    </location>
</feature>
<sequence>MHKRIYGIDIVKIVACMQVVWLHTSMRYFTGNYQLSFSIDREILRILYIMSGVAIPVFFMANGYFILNKKELTASYVWKKTCNILVVILGWLFMYSILNYLKDRDFLFFKYALGTVIPGIPNVSTFIHLWFFWTLIILLWFAIYINKILHRNIKLYTEISLLLFLICIVVNVLGYINGTPIDKHIYQPFRIYQWLMYYMLGGYVGYFKDRIYSYYRIHRNKFILVTLVIYVAFGVVVFFTQTIMGTLFIEYSYGNILCIVSSLLLYILFLCHNYKSITKNISKKIIPLTMGIYIVHPIIIKHIVYVVTIKNIYQVLAIYILILFISMCMTYIVRKIPVLNKLVEI</sequence>
<dbReference type="GO" id="GO:0005886">
    <property type="term" value="C:plasma membrane"/>
    <property type="evidence" value="ECO:0007669"/>
    <property type="project" value="UniProtKB-SubCell"/>
</dbReference>
<dbReference type="Pfam" id="PF01757">
    <property type="entry name" value="Acyl_transf_3"/>
    <property type="match status" value="1"/>
</dbReference>
<keyword evidence="4 7" id="KW-0812">Transmembrane</keyword>
<dbReference type="RefSeq" id="WP_161022461.1">
    <property type="nucleotide sequence ID" value="NZ_VSUB01000003.1"/>
</dbReference>
<evidence type="ECO:0000256" key="5">
    <source>
        <dbReference type="ARBA" id="ARBA00022989"/>
    </source>
</evidence>
<feature type="transmembrane region" description="Helical" evidence="7">
    <location>
        <begin position="251"/>
        <end position="273"/>
    </location>
</feature>
<feature type="transmembrane region" description="Helical" evidence="7">
    <location>
        <begin position="82"/>
        <end position="101"/>
    </location>
</feature>
<evidence type="ECO:0000256" key="2">
    <source>
        <dbReference type="ARBA" id="ARBA00007400"/>
    </source>
</evidence>
<dbReference type="GO" id="GO:0009246">
    <property type="term" value="P:enterobacterial common antigen biosynthetic process"/>
    <property type="evidence" value="ECO:0007669"/>
    <property type="project" value="TreeGrafter"/>
</dbReference>
<dbReference type="Proteomes" id="UP000471678">
    <property type="component" value="Unassembled WGS sequence"/>
</dbReference>
<feature type="transmembrane region" description="Helical" evidence="7">
    <location>
        <begin position="191"/>
        <end position="208"/>
    </location>
</feature>
<dbReference type="PANTHER" id="PTHR40074:SF2">
    <property type="entry name" value="O-ACETYLTRANSFERASE WECH"/>
    <property type="match status" value="1"/>
</dbReference>
<evidence type="ECO:0000313" key="10">
    <source>
        <dbReference type="Proteomes" id="UP000471678"/>
    </source>
</evidence>
<feature type="transmembrane region" description="Helical" evidence="7">
    <location>
        <begin position="220"/>
        <end position="239"/>
    </location>
</feature>
<keyword evidence="5 7" id="KW-1133">Transmembrane helix</keyword>
<dbReference type="GO" id="GO:0016413">
    <property type="term" value="F:O-acetyltransferase activity"/>
    <property type="evidence" value="ECO:0007669"/>
    <property type="project" value="TreeGrafter"/>
</dbReference>
<feature type="transmembrane region" description="Helical" evidence="7">
    <location>
        <begin position="155"/>
        <end position="176"/>
    </location>
</feature>
<dbReference type="AlphaFoldDB" id="A0A6N9IQB0"/>
<feature type="domain" description="Acyltransferase 3" evidence="8">
    <location>
        <begin position="5"/>
        <end position="330"/>
    </location>
</feature>
<dbReference type="EMBL" id="VSUB01000003">
    <property type="protein sequence ID" value="MYY64571.1"/>
    <property type="molecule type" value="Genomic_DNA"/>
</dbReference>
<comment type="similarity">
    <text evidence="2">Belongs to the acyltransferase 3 family.</text>
</comment>
<feature type="transmembrane region" description="Helical" evidence="7">
    <location>
        <begin position="121"/>
        <end position="143"/>
    </location>
</feature>
<evidence type="ECO:0000313" key="9">
    <source>
        <dbReference type="EMBL" id="MYY64571.1"/>
    </source>
</evidence>
<dbReference type="InterPro" id="IPR002656">
    <property type="entry name" value="Acyl_transf_3_dom"/>
</dbReference>